<accession>A0A224Y2I7</accession>
<proteinExistence type="predicted"/>
<organism evidence="1">
    <name type="scientific">Panstrongylus lignarius</name>
    <dbReference type="NCBI Taxonomy" id="156445"/>
    <lineage>
        <taxon>Eukaryota</taxon>
        <taxon>Metazoa</taxon>
        <taxon>Ecdysozoa</taxon>
        <taxon>Arthropoda</taxon>
        <taxon>Hexapoda</taxon>
        <taxon>Insecta</taxon>
        <taxon>Pterygota</taxon>
        <taxon>Neoptera</taxon>
        <taxon>Paraneoptera</taxon>
        <taxon>Hemiptera</taxon>
        <taxon>Heteroptera</taxon>
        <taxon>Panheteroptera</taxon>
        <taxon>Cimicomorpha</taxon>
        <taxon>Reduviidae</taxon>
        <taxon>Triatominae</taxon>
        <taxon>Panstrongylus</taxon>
    </lineage>
</organism>
<reference evidence="1" key="1">
    <citation type="journal article" date="2018" name="PLoS Negl. Trop. Dis.">
        <title>An insight into the salivary gland and fat body transcriptome of Panstrongylus lignarius (Hemiptera: Heteroptera), the main vector of Chagas disease in Peru.</title>
        <authorList>
            <person name="Nevoa J.C."/>
            <person name="Mendes M.T."/>
            <person name="da Silva M.V."/>
            <person name="Soares S.C."/>
            <person name="Oliveira C.J.F."/>
            <person name="Ribeiro J.M.C."/>
        </authorList>
    </citation>
    <scope>NUCLEOTIDE SEQUENCE</scope>
</reference>
<name>A0A224Y2I7_9HEMI</name>
<evidence type="ECO:0000313" key="1">
    <source>
        <dbReference type="EMBL" id="JAW15252.1"/>
    </source>
</evidence>
<protein>
    <submittedName>
        <fullName evidence="1">Putative secreted protein</fullName>
    </submittedName>
</protein>
<dbReference type="EMBL" id="GFTR01001174">
    <property type="protein sequence ID" value="JAW15252.1"/>
    <property type="molecule type" value="Transcribed_RNA"/>
</dbReference>
<dbReference type="AlphaFoldDB" id="A0A224Y2I7"/>
<sequence length="88" mass="10291">MYFLSHRVWYLQLIIAYLDLGHIKALKFQNEIKKSTLTTQQFEVKAEMIQITPTYPKELIIILVFLIINAHATALNTCTDFNCTFSYC</sequence>